<feature type="compositionally biased region" description="Basic and acidic residues" evidence="1">
    <location>
        <begin position="81"/>
        <end position="91"/>
    </location>
</feature>
<proteinExistence type="predicted"/>
<dbReference type="Proteomes" id="UP000735302">
    <property type="component" value="Unassembled WGS sequence"/>
</dbReference>
<evidence type="ECO:0000256" key="1">
    <source>
        <dbReference type="SAM" id="MobiDB-lite"/>
    </source>
</evidence>
<dbReference type="EMBL" id="BLXT01006878">
    <property type="protein sequence ID" value="GFO34185.1"/>
    <property type="molecule type" value="Genomic_DNA"/>
</dbReference>
<sequence length="91" mass="10109">MAARYRPTDLALLGGGQARAPGYSVPHLFPSVEDRRPISIHYYSKLVQSGRWAASEVSVWHNMVQPINGHQSPKCGKRGTFGHENRSLLPL</sequence>
<name>A0AAV4CQK4_9GAST</name>
<gene>
    <name evidence="2" type="ORF">PoB_006069000</name>
</gene>
<protein>
    <submittedName>
        <fullName evidence="2">Uncharacterized protein</fullName>
    </submittedName>
</protein>
<evidence type="ECO:0000313" key="2">
    <source>
        <dbReference type="EMBL" id="GFO34185.1"/>
    </source>
</evidence>
<organism evidence="2 3">
    <name type="scientific">Plakobranchus ocellatus</name>
    <dbReference type="NCBI Taxonomy" id="259542"/>
    <lineage>
        <taxon>Eukaryota</taxon>
        <taxon>Metazoa</taxon>
        <taxon>Spiralia</taxon>
        <taxon>Lophotrochozoa</taxon>
        <taxon>Mollusca</taxon>
        <taxon>Gastropoda</taxon>
        <taxon>Heterobranchia</taxon>
        <taxon>Euthyneura</taxon>
        <taxon>Panpulmonata</taxon>
        <taxon>Sacoglossa</taxon>
        <taxon>Placobranchoidea</taxon>
        <taxon>Plakobranchidae</taxon>
        <taxon>Plakobranchus</taxon>
    </lineage>
</organism>
<reference evidence="2 3" key="1">
    <citation type="journal article" date="2021" name="Elife">
        <title>Chloroplast acquisition without the gene transfer in kleptoplastic sea slugs, Plakobranchus ocellatus.</title>
        <authorList>
            <person name="Maeda T."/>
            <person name="Takahashi S."/>
            <person name="Yoshida T."/>
            <person name="Shimamura S."/>
            <person name="Takaki Y."/>
            <person name="Nagai Y."/>
            <person name="Toyoda A."/>
            <person name="Suzuki Y."/>
            <person name="Arimoto A."/>
            <person name="Ishii H."/>
            <person name="Satoh N."/>
            <person name="Nishiyama T."/>
            <person name="Hasebe M."/>
            <person name="Maruyama T."/>
            <person name="Minagawa J."/>
            <person name="Obokata J."/>
            <person name="Shigenobu S."/>
        </authorList>
    </citation>
    <scope>NUCLEOTIDE SEQUENCE [LARGE SCALE GENOMIC DNA]</scope>
</reference>
<dbReference type="AlphaFoldDB" id="A0AAV4CQK4"/>
<feature type="region of interest" description="Disordered" evidence="1">
    <location>
        <begin position="70"/>
        <end position="91"/>
    </location>
</feature>
<accession>A0AAV4CQK4</accession>
<keyword evidence="3" id="KW-1185">Reference proteome</keyword>
<evidence type="ECO:0000313" key="3">
    <source>
        <dbReference type="Proteomes" id="UP000735302"/>
    </source>
</evidence>
<comment type="caution">
    <text evidence="2">The sequence shown here is derived from an EMBL/GenBank/DDBJ whole genome shotgun (WGS) entry which is preliminary data.</text>
</comment>